<sequence>MSLSTSSAASSAASTPSVSSVSSPTASSVDLHSLSSGSAVVGLGLGLALEGTASKTVTDSINAAPVGPEVVPASPVFTVPVLPAASEHVSKPFGSTGAMWGNDVWERGFASHGRS</sequence>
<accession>A0AA48IGG1</accession>
<dbReference type="EMBL" id="AP028214">
    <property type="protein sequence ID" value="BEI90043.1"/>
    <property type="molecule type" value="Genomic_DNA"/>
</dbReference>
<organism evidence="2 3">
    <name type="scientific">Cutaneotrichosporon cavernicola</name>
    <dbReference type="NCBI Taxonomy" id="279322"/>
    <lineage>
        <taxon>Eukaryota</taxon>
        <taxon>Fungi</taxon>
        <taxon>Dikarya</taxon>
        <taxon>Basidiomycota</taxon>
        <taxon>Agaricomycotina</taxon>
        <taxon>Tremellomycetes</taxon>
        <taxon>Trichosporonales</taxon>
        <taxon>Trichosporonaceae</taxon>
        <taxon>Cutaneotrichosporon</taxon>
    </lineage>
</organism>
<reference evidence="2" key="1">
    <citation type="journal article" date="2023" name="BMC Genomics">
        <title>Chromosome-level genome assemblies of Cutaneotrichosporon spp. (Trichosporonales, Basidiomycota) reveal imbalanced evolution between nucleotide sequences and chromosome synteny.</title>
        <authorList>
            <person name="Kobayashi Y."/>
            <person name="Kayamori A."/>
            <person name="Aoki K."/>
            <person name="Shiwa Y."/>
            <person name="Matsutani M."/>
            <person name="Fujita N."/>
            <person name="Sugita T."/>
            <person name="Iwasaki W."/>
            <person name="Tanaka N."/>
            <person name="Takashima M."/>
        </authorList>
    </citation>
    <scope>NUCLEOTIDE SEQUENCE</scope>
    <source>
        <strain evidence="2">HIS019</strain>
    </source>
</reference>
<gene>
    <name evidence="2" type="ORF">CcaverHIS019_0301130</name>
</gene>
<dbReference type="AlphaFoldDB" id="A0AA48IGG1"/>
<dbReference type="RefSeq" id="XP_060455309.1">
    <property type="nucleotide sequence ID" value="XM_060598524.1"/>
</dbReference>
<protein>
    <submittedName>
        <fullName evidence="2">Uncharacterized protein</fullName>
    </submittedName>
</protein>
<evidence type="ECO:0000256" key="1">
    <source>
        <dbReference type="SAM" id="MobiDB-lite"/>
    </source>
</evidence>
<feature type="region of interest" description="Disordered" evidence="1">
    <location>
        <begin position="1"/>
        <end position="30"/>
    </location>
</feature>
<evidence type="ECO:0000313" key="3">
    <source>
        <dbReference type="Proteomes" id="UP001233271"/>
    </source>
</evidence>
<dbReference type="KEGG" id="ccac:CcaHIS019_0301130"/>
<dbReference type="GeneID" id="85493914"/>
<dbReference type="Proteomes" id="UP001233271">
    <property type="component" value="Chromosome 3"/>
</dbReference>
<keyword evidence="3" id="KW-1185">Reference proteome</keyword>
<evidence type="ECO:0000313" key="2">
    <source>
        <dbReference type="EMBL" id="BEI90043.1"/>
    </source>
</evidence>
<proteinExistence type="predicted"/>
<name>A0AA48IGG1_9TREE</name>